<dbReference type="Proteomes" id="UP000245884">
    <property type="component" value="Unassembled WGS sequence"/>
</dbReference>
<keyword evidence="2" id="KW-1133">Transmembrane helix</keyword>
<proteinExistence type="predicted"/>
<feature type="region of interest" description="Disordered" evidence="1">
    <location>
        <begin position="236"/>
        <end position="279"/>
    </location>
</feature>
<dbReference type="AlphaFoldDB" id="A0A316V5S3"/>
<dbReference type="STRING" id="1569628.A0A316V5S3"/>
<dbReference type="PANTHER" id="PTHR28229">
    <property type="entry name" value="TRANSLOCATION PROTEIN SEC66"/>
    <property type="match status" value="1"/>
</dbReference>
<protein>
    <submittedName>
        <fullName evidence="3">Uncharacterized protein</fullName>
    </submittedName>
</protein>
<keyword evidence="4" id="KW-1185">Reference proteome</keyword>
<reference evidence="3 4" key="1">
    <citation type="journal article" date="2018" name="Mol. Biol. Evol.">
        <title>Broad Genomic Sampling Reveals a Smut Pathogenic Ancestry of the Fungal Clade Ustilaginomycotina.</title>
        <authorList>
            <person name="Kijpornyongpan T."/>
            <person name="Mondo S.J."/>
            <person name="Barry K."/>
            <person name="Sandor L."/>
            <person name="Lee J."/>
            <person name="Lipzen A."/>
            <person name="Pangilinan J."/>
            <person name="LaButti K."/>
            <person name="Hainaut M."/>
            <person name="Henrissat B."/>
            <person name="Grigoriev I.V."/>
            <person name="Spatafora J.W."/>
            <person name="Aime M.C."/>
        </authorList>
    </citation>
    <scope>NUCLEOTIDE SEQUENCE [LARGE SCALE GENOMIC DNA]</scope>
    <source>
        <strain evidence="3 4">MCA 5214</strain>
    </source>
</reference>
<evidence type="ECO:0000256" key="2">
    <source>
        <dbReference type="SAM" id="Phobius"/>
    </source>
</evidence>
<dbReference type="PANTHER" id="PTHR28229:SF1">
    <property type="entry name" value="TRANSLOCATION PROTEIN SEC66"/>
    <property type="match status" value="1"/>
</dbReference>
<evidence type="ECO:0000313" key="4">
    <source>
        <dbReference type="Proteomes" id="UP000245884"/>
    </source>
</evidence>
<evidence type="ECO:0000313" key="3">
    <source>
        <dbReference type="EMBL" id="PWN30775.1"/>
    </source>
</evidence>
<dbReference type="InterPro" id="IPR018624">
    <property type="entry name" value="Sec66"/>
</dbReference>
<name>A0A316V5S3_9BASI</name>
<dbReference type="GO" id="GO:0031207">
    <property type="term" value="C:Sec62/Sec63 complex"/>
    <property type="evidence" value="ECO:0007669"/>
    <property type="project" value="InterPro"/>
</dbReference>
<feature type="region of interest" description="Disordered" evidence="1">
    <location>
        <begin position="184"/>
        <end position="217"/>
    </location>
</feature>
<dbReference type="Pfam" id="PF09802">
    <property type="entry name" value="Sec66"/>
    <property type="match status" value="1"/>
</dbReference>
<dbReference type="OrthoDB" id="73168at2759"/>
<dbReference type="GO" id="GO:0031204">
    <property type="term" value="P:post-translational protein targeting to membrane, translocation"/>
    <property type="evidence" value="ECO:0007669"/>
    <property type="project" value="InterPro"/>
</dbReference>
<accession>A0A316V5S3</accession>
<feature type="transmembrane region" description="Helical" evidence="2">
    <location>
        <begin position="6"/>
        <end position="26"/>
    </location>
</feature>
<dbReference type="EMBL" id="KZ819662">
    <property type="protein sequence ID" value="PWN30775.1"/>
    <property type="molecule type" value="Genomic_DNA"/>
</dbReference>
<dbReference type="GeneID" id="37027027"/>
<evidence type="ECO:0000256" key="1">
    <source>
        <dbReference type="SAM" id="MobiDB-lite"/>
    </source>
</evidence>
<keyword evidence="2" id="KW-0812">Transmembrane</keyword>
<gene>
    <name evidence="3" type="ORF">BDZ90DRAFT_229770</name>
</gene>
<sequence length="312" mass="33834">MALSIWVPLGYIGVLFLSLSLFSSVYRKRSAKNLAKGSSEPWFPEGHPDRDVYQSLVAAAAQGQKVSDDVLKGALLARAMTDVKRIMQMRDDKQALQVLLQKGSIGDETTARFALAEKELEAEILDVVSEANTFREGWGQIIFPSASEMVTHMKHKEIYYSIVSERKKQVEILTNLGKPVPKPTITLPPLFTPPGTSVTIQAPQQQQQQQQQQGQIPPQVAAQLAQLQAAAAAQQQQQAAAQKKPLGPAKPPTTSSAAAGNNEKAAKMTTVEDTDGDEVSTRGISHSFPFSHYFLSTLSASVIQFSVTSSSS</sequence>
<keyword evidence="2" id="KW-0472">Membrane</keyword>
<dbReference type="RefSeq" id="XP_025365387.1">
    <property type="nucleotide sequence ID" value="XM_025505204.1"/>
</dbReference>
<organism evidence="3 4">
    <name type="scientific">Jaminaea rosea</name>
    <dbReference type="NCBI Taxonomy" id="1569628"/>
    <lineage>
        <taxon>Eukaryota</taxon>
        <taxon>Fungi</taxon>
        <taxon>Dikarya</taxon>
        <taxon>Basidiomycota</taxon>
        <taxon>Ustilaginomycotina</taxon>
        <taxon>Exobasidiomycetes</taxon>
        <taxon>Microstromatales</taxon>
        <taxon>Microstromatales incertae sedis</taxon>
        <taxon>Jaminaea</taxon>
    </lineage>
</organism>